<keyword evidence="3" id="KW-1185">Reference proteome</keyword>
<feature type="compositionally biased region" description="Polar residues" evidence="1">
    <location>
        <begin position="72"/>
        <end position="84"/>
    </location>
</feature>
<dbReference type="RefSeq" id="WP_254076679.1">
    <property type="nucleotide sequence ID" value="NZ_BLLG01000005.1"/>
</dbReference>
<reference evidence="2 3" key="1">
    <citation type="submission" date="2020-02" db="EMBL/GenBank/DDBJ databases">
        <title>Whole Genome Shotgun Sequence of Streptomyces sp. strain CWH03.</title>
        <authorList>
            <person name="Dohra H."/>
            <person name="Kodani S."/>
            <person name="Yamamura H."/>
        </authorList>
    </citation>
    <scope>NUCLEOTIDE SEQUENCE [LARGE SCALE GENOMIC DNA]</scope>
    <source>
        <strain evidence="2 3">CWH03</strain>
    </source>
</reference>
<dbReference type="EMBL" id="BLLG01000005">
    <property type="protein sequence ID" value="GFH36024.1"/>
    <property type="molecule type" value="Genomic_DNA"/>
</dbReference>
<evidence type="ECO:0000313" key="3">
    <source>
        <dbReference type="Proteomes" id="UP000484988"/>
    </source>
</evidence>
<dbReference type="AlphaFoldDB" id="A0A6A0AVP8"/>
<sequence>MARTSNYHNDRLRPIESSLPTARGASRGERDRAAALVARYARSPDDRKELLNALGLDPERRPDAGWTRDQRVTNSGQKQPETPG</sequence>
<accession>A0A6A0AVP8</accession>
<evidence type="ECO:0000313" key="2">
    <source>
        <dbReference type="EMBL" id="GFH36024.1"/>
    </source>
</evidence>
<feature type="compositionally biased region" description="Basic and acidic residues" evidence="1">
    <location>
        <begin position="57"/>
        <end position="71"/>
    </location>
</feature>
<comment type="caution">
    <text evidence="2">The sequence shown here is derived from an EMBL/GenBank/DDBJ whole genome shotgun (WGS) entry which is preliminary data.</text>
</comment>
<gene>
    <name evidence="2" type="ORF">SCWH03_22460</name>
</gene>
<dbReference type="Proteomes" id="UP000484988">
    <property type="component" value="Unassembled WGS sequence"/>
</dbReference>
<organism evidence="2 3">
    <name type="scientific">Streptomyces pacificus</name>
    <dbReference type="NCBI Taxonomy" id="2705029"/>
    <lineage>
        <taxon>Bacteria</taxon>
        <taxon>Bacillati</taxon>
        <taxon>Actinomycetota</taxon>
        <taxon>Actinomycetes</taxon>
        <taxon>Kitasatosporales</taxon>
        <taxon>Streptomycetaceae</taxon>
        <taxon>Streptomyces</taxon>
    </lineage>
</organism>
<protein>
    <submittedName>
        <fullName evidence="2">Uncharacterized protein</fullName>
    </submittedName>
</protein>
<name>A0A6A0AVP8_9ACTN</name>
<evidence type="ECO:0000256" key="1">
    <source>
        <dbReference type="SAM" id="MobiDB-lite"/>
    </source>
</evidence>
<proteinExistence type="predicted"/>
<feature type="region of interest" description="Disordered" evidence="1">
    <location>
        <begin position="1"/>
        <end position="30"/>
    </location>
</feature>
<feature type="region of interest" description="Disordered" evidence="1">
    <location>
        <begin position="53"/>
        <end position="84"/>
    </location>
</feature>